<protein>
    <submittedName>
        <fullName evidence="1">Uncharacterized protein</fullName>
    </submittedName>
</protein>
<keyword evidence="2" id="KW-1185">Reference proteome</keyword>
<dbReference type="Proteomes" id="UP001558613">
    <property type="component" value="Unassembled WGS sequence"/>
</dbReference>
<reference evidence="1 2" key="1">
    <citation type="submission" date="2023-09" db="EMBL/GenBank/DDBJ databases">
        <authorList>
            <person name="Wang M."/>
        </authorList>
    </citation>
    <scope>NUCLEOTIDE SEQUENCE [LARGE SCALE GENOMIC DNA]</scope>
    <source>
        <strain evidence="1">GT-2023</strain>
        <tissue evidence="1">Liver</tissue>
    </source>
</reference>
<gene>
    <name evidence="1" type="ORF">QQF64_028328</name>
</gene>
<evidence type="ECO:0000313" key="1">
    <source>
        <dbReference type="EMBL" id="KAL1272466.1"/>
    </source>
</evidence>
<organism evidence="1 2">
    <name type="scientific">Cirrhinus molitorella</name>
    <name type="common">mud carp</name>
    <dbReference type="NCBI Taxonomy" id="172907"/>
    <lineage>
        <taxon>Eukaryota</taxon>
        <taxon>Metazoa</taxon>
        <taxon>Chordata</taxon>
        <taxon>Craniata</taxon>
        <taxon>Vertebrata</taxon>
        <taxon>Euteleostomi</taxon>
        <taxon>Actinopterygii</taxon>
        <taxon>Neopterygii</taxon>
        <taxon>Teleostei</taxon>
        <taxon>Ostariophysi</taxon>
        <taxon>Cypriniformes</taxon>
        <taxon>Cyprinidae</taxon>
        <taxon>Labeoninae</taxon>
        <taxon>Labeonini</taxon>
        <taxon>Cirrhinus</taxon>
    </lineage>
</organism>
<sequence length="243" mass="26681">MTHSLGLCGSATNPLIIKHRVLHFPGLPLQKEFSAASGWTTSGAAVETGCMIEKHVSRCMHSQVRYEVTSPDFISPEKLLKQWKELLLGTLRPSALGDPGQLLKDWGEHSTSTAAVPDSVSQSTAYTAKTFLCALLPQMGRVVFWVRGSVAQDRTPPEELNGLYETENSVVWLVLCIGSFQSDGCRVLSTSLCRLNVQHSDMQVYKPLNTLYISVPSKLRACFSRANPQKAGSEICGKKREIS</sequence>
<proteinExistence type="predicted"/>
<accession>A0ABR3N6P9</accession>
<name>A0ABR3N6P9_9TELE</name>
<dbReference type="EMBL" id="JAYMGO010000006">
    <property type="protein sequence ID" value="KAL1272466.1"/>
    <property type="molecule type" value="Genomic_DNA"/>
</dbReference>
<comment type="caution">
    <text evidence="1">The sequence shown here is derived from an EMBL/GenBank/DDBJ whole genome shotgun (WGS) entry which is preliminary data.</text>
</comment>
<evidence type="ECO:0000313" key="2">
    <source>
        <dbReference type="Proteomes" id="UP001558613"/>
    </source>
</evidence>